<accession>A0A562NSK9</accession>
<dbReference type="Pfam" id="PF13304">
    <property type="entry name" value="AAA_21"/>
    <property type="match status" value="1"/>
</dbReference>
<protein>
    <submittedName>
        <fullName evidence="2">Putative AbiEii toxin of type IV toxin-antitoxin system</fullName>
    </submittedName>
</protein>
<dbReference type="AlphaFoldDB" id="A0A562NSK9"/>
<sequence>MIIHFVMNRNEVPSGAVNAVYLIYDNWDDYGFRTTFGVIAFDEYGARHDLPRFHIGFSGQTTSLDTYTLFKEPFNELPEGFFSLCGSVDFYKMLYSEFSEGWRAEFLRAFRDLVRYPELLDSVKSEKVVQVSLLRSVGIDEVKDQFASVLRGEVLLTDFDFGFELPPSDKFAGFDLEFKVKARSMPSTNMHAIIGRNGVGKTTYLNAMVKAVSPHTQTDASFYTTASIFGRRKMDPENYFGSLISVAFSAFDPFDQPPLAEDQDGGLKYSYIGLTDHLQSRVTSSGKHLKTDEMLQEEFVKSLAECFLDLSRKTRWKQAIETLERDENFAEMRLLELAECSDGDLREAALQRIKKMSSGHTIVILSMTLLVARVDEKTLVLFDEPESHLQPPLLSALMRSLSQLMKARNAVAIIATHSPVVLQEIPKSCVWKVFRSKLASEKTRPEIETFGENVGTLTRDVFGLDVAKSGFHMILADLVKSGGSYEQILDRLGGSLGYEARGILKAMVVNRDERDDQR</sequence>
<dbReference type="EMBL" id="VLKU01000004">
    <property type="protein sequence ID" value="TWI35194.1"/>
    <property type="molecule type" value="Genomic_DNA"/>
</dbReference>
<feature type="domain" description="ATPase AAA-type core" evidence="1">
    <location>
        <begin position="352"/>
        <end position="422"/>
    </location>
</feature>
<dbReference type="PANTHER" id="PTHR43581:SF2">
    <property type="entry name" value="EXCINUCLEASE ATPASE SUBUNIT"/>
    <property type="match status" value="1"/>
</dbReference>
<dbReference type="Gene3D" id="3.40.50.300">
    <property type="entry name" value="P-loop containing nucleotide triphosphate hydrolases"/>
    <property type="match status" value="1"/>
</dbReference>
<keyword evidence="3" id="KW-1185">Reference proteome</keyword>
<reference evidence="2 3" key="1">
    <citation type="journal article" date="2015" name="Stand. Genomic Sci.">
        <title>Genomic Encyclopedia of Bacterial and Archaeal Type Strains, Phase III: the genomes of soil and plant-associated and newly described type strains.</title>
        <authorList>
            <person name="Whitman W.B."/>
            <person name="Woyke T."/>
            <person name="Klenk H.P."/>
            <person name="Zhou Y."/>
            <person name="Lilburn T.G."/>
            <person name="Beck B.J."/>
            <person name="De Vos P."/>
            <person name="Vandamme P."/>
            <person name="Eisen J.A."/>
            <person name="Garrity G."/>
            <person name="Hugenholtz P."/>
            <person name="Kyrpides N.C."/>
        </authorList>
    </citation>
    <scope>NUCLEOTIDE SEQUENCE [LARGE SCALE GENOMIC DNA]</scope>
    <source>
        <strain evidence="2 3">CGMCC 1.5364</strain>
    </source>
</reference>
<name>A0A562NSK9_9RHOB</name>
<organism evidence="2 3">
    <name type="scientific">Paracoccus sulfuroxidans</name>
    <dbReference type="NCBI Taxonomy" id="384678"/>
    <lineage>
        <taxon>Bacteria</taxon>
        <taxon>Pseudomonadati</taxon>
        <taxon>Pseudomonadota</taxon>
        <taxon>Alphaproteobacteria</taxon>
        <taxon>Rhodobacterales</taxon>
        <taxon>Paracoccaceae</taxon>
        <taxon>Paracoccus</taxon>
    </lineage>
</organism>
<dbReference type="RefSeq" id="WP_145397485.1">
    <property type="nucleotide sequence ID" value="NZ_VLKU01000004.1"/>
</dbReference>
<dbReference type="OrthoDB" id="9789856at2"/>
<proteinExistence type="predicted"/>
<dbReference type="Proteomes" id="UP000316225">
    <property type="component" value="Unassembled WGS sequence"/>
</dbReference>
<comment type="caution">
    <text evidence="2">The sequence shown here is derived from an EMBL/GenBank/DDBJ whole genome shotgun (WGS) entry which is preliminary data.</text>
</comment>
<dbReference type="InterPro" id="IPR051396">
    <property type="entry name" value="Bact_Antivir_Def_Nuclease"/>
</dbReference>
<evidence type="ECO:0000313" key="3">
    <source>
        <dbReference type="Proteomes" id="UP000316225"/>
    </source>
</evidence>
<gene>
    <name evidence="2" type="ORF">IQ24_01704</name>
</gene>
<dbReference type="GO" id="GO:0016887">
    <property type="term" value="F:ATP hydrolysis activity"/>
    <property type="evidence" value="ECO:0007669"/>
    <property type="project" value="InterPro"/>
</dbReference>
<evidence type="ECO:0000313" key="2">
    <source>
        <dbReference type="EMBL" id="TWI35194.1"/>
    </source>
</evidence>
<dbReference type="PANTHER" id="PTHR43581">
    <property type="entry name" value="ATP/GTP PHOSPHATASE"/>
    <property type="match status" value="1"/>
</dbReference>
<dbReference type="InterPro" id="IPR003959">
    <property type="entry name" value="ATPase_AAA_core"/>
</dbReference>
<dbReference type="GO" id="GO:0005524">
    <property type="term" value="F:ATP binding"/>
    <property type="evidence" value="ECO:0007669"/>
    <property type="project" value="InterPro"/>
</dbReference>
<evidence type="ECO:0000259" key="1">
    <source>
        <dbReference type="Pfam" id="PF13304"/>
    </source>
</evidence>
<dbReference type="InterPro" id="IPR027417">
    <property type="entry name" value="P-loop_NTPase"/>
</dbReference>
<dbReference type="SUPFAM" id="SSF52540">
    <property type="entry name" value="P-loop containing nucleoside triphosphate hydrolases"/>
    <property type="match status" value="1"/>
</dbReference>